<gene>
    <name evidence="7" type="ORF">B0T10DRAFT_540563</name>
</gene>
<evidence type="ECO:0000256" key="5">
    <source>
        <dbReference type="ARBA" id="ARBA00023004"/>
    </source>
</evidence>
<dbReference type="Gene3D" id="1.10.630.10">
    <property type="entry name" value="Cytochrome P450"/>
    <property type="match status" value="1"/>
</dbReference>
<reference evidence="7 8" key="1">
    <citation type="journal article" date="2021" name="Nat. Commun.">
        <title>Genetic determinants of endophytism in the Arabidopsis root mycobiome.</title>
        <authorList>
            <person name="Mesny F."/>
            <person name="Miyauchi S."/>
            <person name="Thiergart T."/>
            <person name="Pickel B."/>
            <person name="Atanasova L."/>
            <person name="Karlsson M."/>
            <person name="Huettel B."/>
            <person name="Barry K.W."/>
            <person name="Haridas S."/>
            <person name="Chen C."/>
            <person name="Bauer D."/>
            <person name="Andreopoulos W."/>
            <person name="Pangilinan J."/>
            <person name="LaButti K."/>
            <person name="Riley R."/>
            <person name="Lipzen A."/>
            <person name="Clum A."/>
            <person name="Drula E."/>
            <person name="Henrissat B."/>
            <person name="Kohler A."/>
            <person name="Grigoriev I.V."/>
            <person name="Martin F.M."/>
            <person name="Hacquard S."/>
        </authorList>
    </citation>
    <scope>NUCLEOTIDE SEQUENCE [LARGE SCALE GENOMIC DNA]</scope>
    <source>
        <strain evidence="7 8">MPI-CAGE-CH-0241</strain>
    </source>
</reference>
<dbReference type="GO" id="GO:0020037">
    <property type="term" value="F:heme binding"/>
    <property type="evidence" value="ECO:0007669"/>
    <property type="project" value="InterPro"/>
</dbReference>
<keyword evidence="4 6" id="KW-0479">Metal-binding</keyword>
<accession>A0A9P8VWA7</accession>
<dbReference type="InterPro" id="IPR002401">
    <property type="entry name" value="Cyt_P450_E_grp-I"/>
</dbReference>
<dbReference type="GO" id="GO:0005506">
    <property type="term" value="F:iron ion binding"/>
    <property type="evidence" value="ECO:0007669"/>
    <property type="project" value="InterPro"/>
</dbReference>
<feature type="binding site" description="axial binding residue" evidence="6">
    <location>
        <position position="435"/>
    </location>
    <ligand>
        <name>heme</name>
        <dbReference type="ChEBI" id="CHEBI:30413"/>
    </ligand>
    <ligandPart>
        <name>Fe</name>
        <dbReference type="ChEBI" id="CHEBI:18248"/>
    </ligandPart>
</feature>
<dbReference type="GO" id="GO:0016705">
    <property type="term" value="F:oxidoreductase activity, acting on paired donors, with incorporation or reduction of molecular oxygen"/>
    <property type="evidence" value="ECO:0007669"/>
    <property type="project" value="InterPro"/>
</dbReference>
<dbReference type="InterPro" id="IPR050121">
    <property type="entry name" value="Cytochrome_P450_monoxygenase"/>
</dbReference>
<comment type="similarity">
    <text evidence="2">Belongs to the cytochrome P450 family.</text>
</comment>
<evidence type="ECO:0000256" key="2">
    <source>
        <dbReference type="ARBA" id="ARBA00010617"/>
    </source>
</evidence>
<dbReference type="OrthoDB" id="1470350at2759"/>
<dbReference type="CDD" id="cd11058">
    <property type="entry name" value="CYP60B-like"/>
    <property type="match status" value="1"/>
</dbReference>
<comment type="caution">
    <text evidence="7">The sequence shown here is derived from an EMBL/GenBank/DDBJ whole genome shotgun (WGS) entry which is preliminary data.</text>
</comment>
<dbReference type="InterPro" id="IPR036396">
    <property type="entry name" value="Cyt_P450_sf"/>
</dbReference>
<dbReference type="EMBL" id="JAGPYM010000028">
    <property type="protein sequence ID" value="KAH6879893.1"/>
    <property type="molecule type" value="Genomic_DNA"/>
</dbReference>
<proteinExistence type="inferred from homology"/>
<evidence type="ECO:0000256" key="1">
    <source>
        <dbReference type="ARBA" id="ARBA00001971"/>
    </source>
</evidence>
<keyword evidence="5 6" id="KW-0408">Iron</keyword>
<evidence type="ECO:0000256" key="4">
    <source>
        <dbReference type="ARBA" id="ARBA00022723"/>
    </source>
</evidence>
<protein>
    <submittedName>
        <fullName evidence="7">Isotrichodermin C-15 hydroxylase</fullName>
    </submittedName>
</protein>
<dbReference type="SUPFAM" id="SSF48264">
    <property type="entry name" value="Cytochrome P450"/>
    <property type="match status" value="1"/>
</dbReference>
<dbReference type="InterPro" id="IPR001128">
    <property type="entry name" value="Cyt_P450"/>
</dbReference>
<dbReference type="PRINTS" id="PR00463">
    <property type="entry name" value="EP450I"/>
</dbReference>
<evidence type="ECO:0000256" key="6">
    <source>
        <dbReference type="PIRSR" id="PIRSR602401-1"/>
    </source>
</evidence>
<dbReference type="PRINTS" id="PR00385">
    <property type="entry name" value="P450"/>
</dbReference>
<comment type="cofactor">
    <cofactor evidence="1 6">
        <name>heme</name>
        <dbReference type="ChEBI" id="CHEBI:30413"/>
    </cofactor>
</comment>
<evidence type="ECO:0000313" key="7">
    <source>
        <dbReference type="EMBL" id="KAH6879893.1"/>
    </source>
</evidence>
<evidence type="ECO:0000256" key="3">
    <source>
        <dbReference type="ARBA" id="ARBA00022617"/>
    </source>
</evidence>
<sequence>MDVNFGCLVLYGQSWHGAACESSQFVCYIVLYAIYNIWFHPLRKYPGPWWLAASRIPYTISVLRGTAIREVKELHEKYGHVVRINPDTLSFTSSQAWPDIYGPKRPGGRGNIPRDPTYYMKPGKAIFDKESHRRLVTCKLAPSLHEVHLQKYATLFISKLQESRHESSTGVVDLARWINLLTTDIAGAFVLGESFGGLQGGQIHPWLGTIAWNVRIFTFIRELSRYPGVLRAIDSCWPRSKEREEESFMARSIAKRIVKGTDRHDLLCIVEASGEERVPSDEMEAMAMLFVIAGSETTASLLTGSVHLLLKHPLVLQKLTSILRKQFRSSSDMTLFALQGLEYLNAVLQESLRLYPPAPGNLFRRTAAEGHVVMGKAIPSHTSLTMHLWAANRSPLNFHMPDHMVPERWMKPRPAEFENDDRDVMKPFGVRPQDCPGKSFAWAEMRLILARMLWHFDFKLVSESCDWIDRQKVFIFCQRRPLRVKITAVA</sequence>
<name>A0A9P8VWA7_9HYPO</name>
<dbReference type="PANTHER" id="PTHR24305:SF210">
    <property type="entry name" value="CYTOCHROME P450 MONOOXYGENASE ASQL-RELATED"/>
    <property type="match status" value="1"/>
</dbReference>
<evidence type="ECO:0000313" key="8">
    <source>
        <dbReference type="Proteomes" id="UP000777438"/>
    </source>
</evidence>
<keyword evidence="3 6" id="KW-0349">Heme</keyword>
<dbReference type="Proteomes" id="UP000777438">
    <property type="component" value="Unassembled WGS sequence"/>
</dbReference>
<dbReference type="AlphaFoldDB" id="A0A9P8VWA7"/>
<dbReference type="PANTHER" id="PTHR24305">
    <property type="entry name" value="CYTOCHROME P450"/>
    <property type="match status" value="1"/>
</dbReference>
<organism evidence="7 8">
    <name type="scientific">Thelonectria olida</name>
    <dbReference type="NCBI Taxonomy" id="1576542"/>
    <lineage>
        <taxon>Eukaryota</taxon>
        <taxon>Fungi</taxon>
        <taxon>Dikarya</taxon>
        <taxon>Ascomycota</taxon>
        <taxon>Pezizomycotina</taxon>
        <taxon>Sordariomycetes</taxon>
        <taxon>Hypocreomycetidae</taxon>
        <taxon>Hypocreales</taxon>
        <taxon>Nectriaceae</taxon>
        <taxon>Thelonectria</taxon>
    </lineage>
</organism>
<keyword evidence="8" id="KW-1185">Reference proteome</keyword>
<dbReference type="GO" id="GO:0004497">
    <property type="term" value="F:monooxygenase activity"/>
    <property type="evidence" value="ECO:0007669"/>
    <property type="project" value="InterPro"/>
</dbReference>
<dbReference type="Pfam" id="PF00067">
    <property type="entry name" value="p450"/>
    <property type="match status" value="1"/>
</dbReference>